<name>A0AAU8JG20_9CYAN</name>
<accession>A0AAU8JG20</accession>
<dbReference type="AlphaFoldDB" id="A0AAU8JG20"/>
<protein>
    <submittedName>
        <fullName evidence="1">Uncharacterized protein</fullName>
    </submittedName>
</protein>
<sequence>MRLCQIKQSYGKNYRTPDNNLVNATAAEIYQYSHRDPRSQSSITKFKTPN</sequence>
<reference evidence="1" key="1">
    <citation type="submission" date="2024-07" db="EMBL/GenBank/DDBJ databases">
        <authorList>
            <person name="Kim Y.J."/>
            <person name="Jeong J.Y."/>
        </authorList>
    </citation>
    <scope>NUCLEOTIDE SEQUENCE</scope>
    <source>
        <strain evidence="1">GIHE-MW2</strain>
    </source>
</reference>
<organism evidence="1">
    <name type="scientific">Planktothricoides raciborskii GIHE-MW2</name>
    <dbReference type="NCBI Taxonomy" id="2792601"/>
    <lineage>
        <taxon>Bacteria</taxon>
        <taxon>Bacillati</taxon>
        <taxon>Cyanobacteriota</taxon>
        <taxon>Cyanophyceae</taxon>
        <taxon>Oscillatoriophycideae</taxon>
        <taxon>Oscillatoriales</taxon>
        <taxon>Oscillatoriaceae</taxon>
        <taxon>Planktothricoides</taxon>
    </lineage>
</organism>
<proteinExistence type="predicted"/>
<evidence type="ECO:0000313" key="1">
    <source>
        <dbReference type="EMBL" id="XCM37733.1"/>
    </source>
</evidence>
<dbReference type="EMBL" id="CP159837">
    <property type="protein sequence ID" value="XCM37733.1"/>
    <property type="molecule type" value="Genomic_DNA"/>
</dbReference>
<gene>
    <name evidence="1" type="ORF">ABWT76_000520</name>
</gene>
<dbReference type="RefSeq" id="WP_156332037.1">
    <property type="nucleotide sequence ID" value="NZ_CP159837.1"/>
</dbReference>